<dbReference type="Proteomes" id="UP000046176">
    <property type="component" value="Unassembled WGS sequence"/>
</dbReference>
<proteinExistence type="predicted"/>
<organism evidence="2 3">
    <name type="scientific">Neorhizobium galegae bv. officinalis</name>
    <dbReference type="NCBI Taxonomy" id="323656"/>
    <lineage>
        <taxon>Bacteria</taxon>
        <taxon>Pseudomonadati</taxon>
        <taxon>Pseudomonadota</taxon>
        <taxon>Alphaproteobacteria</taxon>
        <taxon>Hyphomicrobiales</taxon>
        <taxon>Rhizobiaceae</taxon>
        <taxon>Rhizobium/Agrobacterium group</taxon>
        <taxon>Neorhizobium</taxon>
    </lineage>
</organism>
<dbReference type="Gene3D" id="1.10.260.40">
    <property type="entry name" value="lambda repressor-like DNA-binding domains"/>
    <property type="match status" value="1"/>
</dbReference>
<protein>
    <recommendedName>
        <fullName evidence="1">HTH cro/C1-type domain-containing protein</fullName>
    </recommendedName>
</protein>
<feature type="domain" description="HTH cro/C1-type" evidence="1">
    <location>
        <begin position="12"/>
        <end position="51"/>
    </location>
</feature>
<evidence type="ECO:0000313" key="3">
    <source>
        <dbReference type="Proteomes" id="UP000046176"/>
    </source>
</evidence>
<dbReference type="CDD" id="cd00093">
    <property type="entry name" value="HTH_XRE"/>
    <property type="match status" value="1"/>
</dbReference>
<gene>
    <name evidence="2" type="ORF">NGAL_HAMBI1145_38770</name>
</gene>
<sequence length="91" mass="10421">MQSIPTRREFIRRRKQLKLTQKELAGALGLPSDELRKLEKGDQPVRKLHLLALDQLRLEAAIQDSSLVTATMLLNAEQLLESVGYRITRNQ</sequence>
<dbReference type="EMBL" id="CCRH01000010">
    <property type="protein sequence ID" value="CDZ37431.1"/>
    <property type="molecule type" value="Genomic_DNA"/>
</dbReference>
<dbReference type="InterPro" id="IPR001387">
    <property type="entry name" value="Cro/C1-type_HTH"/>
</dbReference>
<dbReference type="AlphaFoldDB" id="A0A0T7FQZ1"/>
<accession>A0A0T7FQZ1</accession>
<evidence type="ECO:0000313" key="2">
    <source>
        <dbReference type="EMBL" id="CDZ37431.1"/>
    </source>
</evidence>
<name>A0A0T7FQZ1_NEOGA</name>
<evidence type="ECO:0000259" key="1">
    <source>
        <dbReference type="Pfam" id="PF01381"/>
    </source>
</evidence>
<reference evidence="2 3" key="1">
    <citation type="submission" date="2014-08" db="EMBL/GenBank/DDBJ databases">
        <authorList>
            <person name="Chen Y.-H."/>
        </authorList>
    </citation>
    <scope>NUCLEOTIDE SEQUENCE [LARGE SCALE GENOMIC DNA]</scope>
</reference>
<dbReference type="SUPFAM" id="SSF47413">
    <property type="entry name" value="lambda repressor-like DNA-binding domains"/>
    <property type="match status" value="1"/>
</dbReference>
<dbReference type="RefSeq" id="WP_172745615.1">
    <property type="nucleotide sequence ID" value="NZ_CCRH01000010.1"/>
</dbReference>
<dbReference type="InterPro" id="IPR010982">
    <property type="entry name" value="Lambda_DNA-bd_dom_sf"/>
</dbReference>
<dbReference type="GO" id="GO:0003677">
    <property type="term" value="F:DNA binding"/>
    <property type="evidence" value="ECO:0007669"/>
    <property type="project" value="InterPro"/>
</dbReference>
<dbReference type="Pfam" id="PF01381">
    <property type="entry name" value="HTH_3"/>
    <property type="match status" value="1"/>
</dbReference>